<organism evidence="6">
    <name type="scientific">Cyprideis torosa</name>
    <dbReference type="NCBI Taxonomy" id="163714"/>
    <lineage>
        <taxon>Eukaryota</taxon>
        <taxon>Metazoa</taxon>
        <taxon>Ecdysozoa</taxon>
        <taxon>Arthropoda</taxon>
        <taxon>Crustacea</taxon>
        <taxon>Oligostraca</taxon>
        <taxon>Ostracoda</taxon>
        <taxon>Podocopa</taxon>
        <taxon>Podocopida</taxon>
        <taxon>Cytherocopina</taxon>
        <taxon>Cytheroidea</taxon>
        <taxon>Cytherideidae</taxon>
        <taxon>Cyprideis</taxon>
    </lineage>
</organism>
<dbReference type="PANTHER" id="PTHR46877:SF14">
    <property type="entry name" value="RECEPTOR PROTEIN-TYROSINE KINASE"/>
    <property type="match status" value="1"/>
</dbReference>
<dbReference type="InterPro" id="IPR001090">
    <property type="entry name" value="Ephrin_rcpt_lig-bd_dom"/>
</dbReference>
<dbReference type="Pfam" id="PF01404">
    <property type="entry name" value="Ephrin_lbd"/>
    <property type="match status" value="1"/>
</dbReference>
<evidence type="ECO:0000256" key="4">
    <source>
        <dbReference type="ARBA" id="ARBA00023136"/>
    </source>
</evidence>
<reference evidence="6" key="1">
    <citation type="submission" date="2020-11" db="EMBL/GenBank/DDBJ databases">
        <authorList>
            <person name="Tran Van P."/>
        </authorList>
    </citation>
    <scope>NUCLEOTIDE SEQUENCE</scope>
</reference>
<dbReference type="Pfam" id="PF25599">
    <property type="entry name" value="Ephrin_CRD"/>
    <property type="match status" value="1"/>
</dbReference>
<evidence type="ECO:0000313" key="6">
    <source>
        <dbReference type="EMBL" id="CAD7226753.1"/>
    </source>
</evidence>
<dbReference type="GO" id="GO:0005886">
    <property type="term" value="C:plasma membrane"/>
    <property type="evidence" value="ECO:0007669"/>
    <property type="project" value="TreeGrafter"/>
</dbReference>
<dbReference type="SUPFAM" id="SSF49785">
    <property type="entry name" value="Galactose-binding domain-like"/>
    <property type="match status" value="1"/>
</dbReference>
<dbReference type="Gene3D" id="2.60.40.1770">
    <property type="entry name" value="ephrin a2 ectodomain"/>
    <property type="match status" value="1"/>
</dbReference>
<dbReference type="InterPro" id="IPR050449">
    <property type="entry name" value="Ephrin_rcpt_TKs"/>
</dbReference>
<keyword evidence="2" id="KW-0547">Nucleotide-binding</keyword>
<dbReference type="GO" id="GO:0007411">
    <property type="term" value="P:axon guidance"/>
    <property type="evidence" value="ECO:0007669"/>
    <property type="project" value="TreeGrafter"/>
</dbReference>
<sequence>MGFETQLLTLKAQGEGEGEKGVTTIGDKKTEGGGLQWIEESFTDFPKGINWRSYVVCDVAYSDVNNWLWTPFVEKRTANRLYIEVKFSMRDCSLFPGTALSCKETFSLLYYEFDVATKEPPPWQLESYKLVDRIAADEGRFTQSNSVIFNTEIRSIPVTKKGVYFAFRDQGACISLLAIKIYYISCPRTTVGLATFEETPAGPELTSIVKVKGECVRHAVLTDRDSSPTFLCKADGTWKYLSGGCVCQAGYEADDKNQTCKAQIQFAGNGRSFLVGQPIRFSSSGDDVISMRNE</sequence>
<dbReference type="GO" id="GO:0005524">
    <property type="term" value="F:ATP binding"/>
    <property type="evidence" value="ECO:0007669"/>
    <property type="project" value="UniProtKB-KW"/>
</dbReference>
<evidence type="ECO:0000256" key="2">
    <source>
        <dbReference type="ARBA" id="ARBA00022741"/>
    </source>
</evidence>
<dbReference type="SMART" id="SM00615">
    <property type="entry name" value="EPH_lbd"/>
    <property type="match status" value="1"/>
</dbReference>
<accession>A0A7R8WDF2</accession>
<name>A0A7R8WDF2_9CRUS</name>
<dbReference type="PROSITE" id="PS51550">
    <property type="entry name" value="EPH_LBD"/>
    <property type="match status" value="1"/>
</dbReference>
<dbReference type="FunFam" id="2.60.120.260:FF:000089">
    <property type="entry name" value="Eph receptor tyrosine kinase"/>
    <property type="match status" value="1"/>
</dbReference>
<dbReference type="CDD" id="cd10319">
    <property type="entry name" value="EphR_LBD"/>
    <property type="match status" value="1"/>
</dbReference>
<dbReference type="AlphaFoldDB" id="A0A7R8WDF2"/>
<comment type="subcellular location">
    <subcellularLocation>
        <location evidence="1">Membrane</location>
        <topology evidence="1">Single-pass membrane protein</topology>
    </subcellularLocation>
</comment>
<evidence type="ECO:0000256" key="3">
    <source>
        <dbReference type="ARBA" id="ARBA00022840"/>
    </source>
</evidence>
<gene>
    <name evidence="6" type="ORF">CTOB1V02_LOCUS4668</name>
</gene>
<keyword evidence="5" id="KW-0675">Receptor</keyword>
<protein>
    <submittedName>
        <fullName evidence="6">Uncharacterized protein</fullName>
    </submittedName>
</protein>
<evidence type="ECO:0000256" key="5">
    <source>
        <dbReference type="ARBA" id="ARBA00023170"/>
    </source>
</evidence>
<proteinExistence type="predicted"/>
<dbReference type="EMBL" id="OB660921">
    <property type="protein sequence ID" value="CAD7226753.1"/>
    <property type="molecule type" value="Genomic_DNA"/>
</dbReference>
<evidence type="ECO:0000256" key="1">
    <source>
        <dbReference type="ARBA" id="ARBA00004167"/>
    </source>
</evidence>
<dbReference type="OrthoDB" id="4062651at2759"/>
<dbReference type="GO" id="GO:0030425">
    <property type="term" value="C:dendrite"/>
    <property type="evidence" value="ECO:0007669"/>
    <property type="project" value="TreeGrafter"/>
</dbReference>
<dbReference type="PANTHER" id="PTHR46877">
    <property type="entry name" value="EPH RECEPTOR A5"/>
    <property type="match status" value="1"/>
</dbReference>
<dbReference type="Gene3D" id="2.60.120.260">
    <property type="entry name" value="Galactose-binding domain-like"/>
    <property type="match status" value="1"/>
</dbReference>
<keyword evidence="3" id="KW-0067">ATP-binding</keyword>
<dbReference type="GO" id="GO:0005005">
    <property type="term" value="F:transmembrane-ephrin receptor activity"/>
    <property type="evidence" value="ECO:0007669"/>
    <property type="project" value="TreeGrafter"/>
</dbReference>
<dbReference type="InterPro" id="IPR008979">
    <property type="entry name" value="Galactose-bd-like_sf"/>
</dbReference>
<keyword evidence="4" id="KW-0472">Membrane</keyword>